<feature type="compositionally biased region" description="Low complexity" evidence="2">
    <location>
        <begin position="71"/>
        <end position="91"/>
    </location>
</feature>
<sequence>MIYPVEVESMQYTRHDAAPTAYPRRQTSTSSSQSASSPNFSRPYPQQSKTKNAVSTGALPLANAAPISHQTITITPKPRSSSSSSNRTTTTKGHEPTRSKTLRRPKMGTYFLTGANRGIGLEFVRQLAAHPSNTIIAGVRSKSSVDLSPLNALNTHSNIHIVDCDVSSLDSLAGLEFRVAEILSKKRCNLDFVFNVAGINATSSDTSLTLESDSLAMHMQTNVMGPAKIVQSLRRYLARGATVLNMTSGLGSLAVATEVTKCCTYSMSKAALNMLTVHQSRDLKGNGVKVICMDPGWVKTRMGGEGAVLEAKESVRGMLDVVAGLKDVDSGKFYRHDGEIVPW</sequence>
<dbReference type="CDD" id="cd05325">
    <property type="entry name" value="carb_red_sniffer_like_SDR_c"/>
    <property type="match status" value="1"/>
</dbReference>
<dbReference type="AlphaFoldDB" id="A0A9Q8Z1T2"/>
<feature type="region of interest" description="Disordered" evidence="2">
    <location>
        <begin position="65"/>
        <end position="106"/>
    </location>
</feature>
<dbReference type="InterPro" id="IPR036291">
    <property type="entry name" value="NAD(P)-bd_dom_sf"/>
</dbReference>
<protein>
    <submittedName>
        <fullName evidence="3">Short chain dehydrogenase reductase sdr</fullName>
    </submittedName>
</protein>
<evidence type="ECO:0000313" key="4">
    <source>
        <dbReference type="Proteomes" id="UP001056012"/>
    </source>
</evidence>
<keyword evidence="1" id="KW-0521">NADP</keyword>
<dbReference type="PROSITE" id="PS00061">
    <property type="entry name" value="ADH_SHORT"/>
    <property type="match status" value="1"/>
</dbReference>
<dbReference type="InterPro" id="IPR002347">
    <property type="entry name" value="SDR_fam"/>
</dbReference>
<dbReference type="SUPFAM" id="SSF51735">
    <property type="entry name" value="NAD(P)-binding Rossmann-fold domains"/>
    <property type="match status" value="1"/>
</dbReference>
<dbReference type="GO" id="GO:0016616">
    <property type="term" value="F:oxidoreductase activity, acting on the CH-OH group of donors, NAD or NADP as acceptor"/>
    <property type="evidence" value="ECO:0007669"/>
    <property type="project" value="TreeGrafter"/>
</dbReference>
<evidence type="ECO:0000313" key="3">
    <source>
        <dbReference type="EMBL" id="USP73595.1"/>
    </source>
</evidence>
<keyword evidence="4" id="KW-1185">Reference proteome</keyword>
<dbReference type="Gene3D" id="3.40.50.720">
    <property type="entry name" value="NAD(P)-binding Rossmann-like Domain"/>
    <property type="match status" value="1"/>
</dbReference>
<feature type="compositionally biased region" description="Polar residues" evidence="2">
    <location>
        <begin position="38"/>
        <end position="52"/>
    </location>
</feature>
<dbReference type="InterPro" id="IPR020904">
    <property type="entry name" value="Sc_DH/Rdtase_CS"/>
</dbReference>
<dbReference type="OrthoDB" id="5296at2759"/>
<dbReference type="PANTHER" id="PTHR45458:SF1">
    <property type="entry name" value="SHORT CHAIN DEHYDROGENASE"/>
    <property type="match status" value="1"/>
</dbReference>
<evidence type="ECO:0000256" key="1">
    <source>
        <dbReference type="ARBA" id="ARBA00022857"/>
    </source>
</evidence>
<gene>
    <name evidence="3" type="ORF">yc1106_00869</name>
</gene>
<dbReference type="VEuPathDB" id="FungiDB:yc1106_00869"/>
<dbReference type="EMBL" id="CP089274">
    <property type="protein sequence ID" value="USP73595.1"/>
    <property type="molecule type" value="Genomic_DNA"/>
</dbReference>
<dbReference type="Proteomes" id="UP001056012">
    <property type="component" value="Chromosome 1"/>
</dbReference>
<dbReference type="PANTHER" id="PTHR45458">
    <property type="entry name" value="SHORT-CHAIN DEHYDROGENASE/REDUCTASE SDR"/>
    <property type="match status" value="1"/>
</dbReference>
<dbReference type="InterPro" id="IPR052184">
    <property type="entry name" value="SDR_enzymes"/>
</dbReference>
<name>A0A9Q8Z1T2_CURCL</name>
<organism evidence="3 4">
    <name type="scientific">Curvularia clavata</name>
    <dbReference type="NCBI Taxonomy" id="95742"/>
    <lineage>
        <taxon>Eukaryota</taxon>
        <taxon>Fungi</taxon>
        <taxon>Dikarya</taxon>
        <taxon>Ascomycota</taxon>
        <taxon>Pezizomycotina</taxon>
        <taxon>Dothideomycetes</taxon>
        <taxon>Pleosporomycetidae</taxon>
        <taxon>Pleosporales</taxon>
        <taxon>Pleosporineae</taxon>
        <taxon>Pleosporaceae</taxon>
        <taxon>Curvularia</taxon>
    </lineage>
</organism>
<dbReference type="Pfam" id="PF00106">
    <property type="entry name" value="adh_short"/>
    <property type="match status" value="1"/>
</dbReference>
<dbReference type="PRINTS" id="PR00081">
    <property type="entry name" value="GDHRDH"/>
</dbReference>
<feature type="compositionally biased region" description="Low complexity" evidence="2">
    <location>
        <begin position="26"/>
        <end position="37"/>
    </location>
</feature>
<evidence type="ECO:0000256" key="2">
    <source>
        <dbReference type="SAM" id="MobiDB-lite"/>
    </source>
</evidence>
<proteinExistence type="predicted"/>
<accession>A0A9Q8Z1T2</accession>
<reference evidence="3" key="1">
    <citation type="submission" date="2021-12" db="EMBL/GenBank/DDBJ databases">
        <title>Curvularia clavata genome.</title>
        <authorList>
            <person name="Cao Y."/>
        </authorList>
    </citation>
    <scope>NUCLEOTIDE SEQUENCE</scope>
    <source>
        <strain evidence="3">Yc1106</strain>
    </source>
</reference>
<feature type="region of interest" description="Disordered" evidence="2">
    <location>
        <begin position="13"/>
        <end position="52"/>
    </location>
</feature>